<evidence type="ECO:0000256" key="1">
    <source>
        <dbReference type="ARBA" id="ARBA00013260"/>
    </source>
</evidence>
<dbReference type="CDD" id="cd00462">
    <property type="entry name" value="PTH"/>
    <property type="match status" value="1"/>
</dbReference>
<comment type="similarity">
    <text evidence="5">Belongs to the PTH family.</text>
</comment>
<keyword evidence="4" id="KW-0694">RNA-binding</keyword>
<dbReference type="InterPro" id="IPR018171">
    <property type="entry name" value="Pept_tRNA_hydro_CS"/>
</dbReference>
<keyword evidence="3 6" id="KW-0378">Hydrolase</keyword>
<protein>
    <recommendedName>
        <fullName evidence="1">peptidyl-tRNA hydrolase</fullName>
        <ecNumber evidence="1">3.1.1.29</ecNumber>
    </recommendedName>
</protein>
<gene>
    <name evidence="6" type="ORF">BJ508DRAFT_410722</name>
</gene>
<accession>A0A3N4IM31</accession>
<dbReference type="AlphaFoldDB" id="A0A3N4IM31"/>
<reference evidence="6 7" key="1">
    <citation type="journal article" date="2018" name="Nat. Ecol. Evol.">
        <title>Pezizomycetes genomes reveal the molecular basis of ectomycorrhizal truffle lifestyle.</title>
        <authorList>
            <person name="Murat C."/>
            <person name="Payen T."/>
            <person name="Noel B."/>
            <person name="Kuo A."/>
            <person name="Morin E."/>
            <person name="Chen J."/>
            <person name="Kohler A."/>
            <person name="Krizsan K."/>
            <person name="Balestrini R."/>
            <person name="Da Silva C."/>
            <person name="Montanini B."/>
            <person name="Hainaut M."/>
            <person name="Levati E."/>
            <person name="Barry K.W."/>
            <person name="Belfiori B."/>
            <person name="Cichocki N."/>
            <person name="Clum A."/>
            <person name="Dockter R.B."/>
            <person name="Fauchery L."/>
            <person name="Guy J."/>
            <person name="Iotti M."/>
            <person name="Le Tacon F."/>
            <person name="Lindquist E.A."/>
            <person name="Lipzen A."/>
            <person name="Malagnac F."/>
            <person name="Mello A."/>
            <person name="Molinier V."/>
            <person name="Miyauchi S."/>
            <person name="Poulain J."/>
            <person name="Riccioni C."/>
            <person name="Rubini A."/>
            <person name="Sitrit Y."/>
            <person name="Splivallo R."/>
            <person name="Traeger S."/>
            <person name="Wang M."/>
            <person name="Zifcakova L."/>
            <person name="Wipf D."/>
            <person name="Zambonelli A."/>
            <person name="Paolocci F."/>
            <person name="Nowrousian M."/>
            <person name="Ottonello S."/>
            <person name="Baldrian P."/>
            <person name="Spatafora J.W."/>
            <person name="Henrissat B."/>
            <person name="Nagy L.G."/>
            <person name="Aury J.M."/>
            <person name="Wincker P."/>
            <person name="Grigoriev I.V."/>
            <person name="Bonfante P."/>
            <person name="Martin F.M."/>
        </authorList>
    </citation>
    <scope>NUCLEOTIDE SEQUENCE [LARGE SCALE GENOMIC DNA]</scope>
    <source>
        <strain evidence="6 7">RN42</strain>
    </source>
</reference>
<dbReference type="NCBIfam" id="TIGR00447">
    <property type="entry name" value="pth"/>
    <property type="match status" value="1"/>
</dbReference>
<keyword evidence="7" id="KW-1185">Reference proteome</keyword>
<dbReference type="GO" id="GO:0004045">
    <property type="term" value="F:peptidyl-tRNA hydrolase activity"/>
    <property type="evidence" value="ECO:0007669"/>
    <property type="project" value="UniProtKB-EC"/>
</dbReference>
<evidence type="ECO:0000256" key="2">
    <source>
        <dbReference type="ARBA" id="ARBA00022555"/>
    </source>
</evidence>
<proteinExistence type="inferred from homology"/>
<dbReference type="PROSITE" id="PS01196">
    <property type="entry name" value="PEPT_TRNA_HYDROL_2"/>
    <property type="match status" value="1"/>
</dbReference>
<sequence length="186" mass="20665">MSRRILVCSIGNPGQLLQTRHSAGHAALNLLRVALNVPSLEKDRKCHGSFAQTDQYTFFQSLEYMNASGKSVGAAWRKFLKDLEPAEKEKATLVILHDELEKDLGVIRVKKTGSAKGHNGLRSIIDCLGTRDFYRIGIGIGRPKSRESMDVQKHVLGRFLPHETDVIESKASTILEALERIADGKE</sequence>
<evidence type="ECO:0000313" key="6">
    <source>
        <dbReference type="EMBL" id="RPA87182.1"/>
    </source>
</evidence>
<keyword evidence="2" id="KW-0820">tRNA-binding</keyword>
<dbReference type="GO" id="GO:0000049">
    <property type="term" value="F:tRNA binding"/>
    <property type="evidence" value="ECO:0007669"/>
    <property type="project" value="UniProtKB-KW"/>
</dbReference>
<dbReference type="InterPro" id="IPR036416">
    <property type="entry name" value="Pept_tRNA_hydro_sf"/>
</dbReference>
<dbReference type="EMBL" id="ML119647">
    <property type="protein sequence ID" value="RPA87182.1"/>
    <property type="molecule type" value="Genomic_DNA"/>
</dbReference>
<evidence type="ECO:0000313" key="7">
    <source>
        <dbReference type="Proteomes" id="UP000275078"/>
    </source>
</evidence>
<organism evidence="6 7">
    <name type="scientific">Ascobolus immersus RN42</name>
    <dbReference type="NCBI Taxonomy" id="1160509"/>
    <lineage>
        <taxon>Eukaryota</taxon>
        <taxon>Fungi</taxon>
        <taxon>Dikarya</taxon>
        <taxon>Ascomycota</taxon>
        <taxon>Pezizomycotina</taxon>
        <taxon>Pezizomycetes</taxon>
        <taxon>Pezizales</taxon>
        <taxon>Ascobolaceae</taxon>
        <taxon>Ascobolus</taxon>
    </lineage>
</organism>
<evidence type="ECO:0000256" key="4">
    <source>
        <dbReference type="ARBA" id="ARBA00022884"/>
    </source>
</evidence>
<dbReference type="PANTHER" id="PTHR17224">
    <property type="entry name" value="PEPTIDYL-TRNA HYDROLASE"/>
    <property type="match status" value="1"/>
</dbReference>
<evidence type="ECO:0000256" key="3">
    <source>
        <dbReference type="ARBA" id="ARBA00022801"/>
    </source>
</evidence>
<dbReference type="STRING" id="1160509.A0A3N4IM31"/>
<dbReference type="InterPro" id="IPR001328">
    <property type="entry name" value="Pept_tRNA_hydro"/>
</dbReference>
<dbReference type="Proteomes" id="UP000275078">
    <property type="component" value="Unassembled WGS sequence"/>
</dbReference>
<dbReference type="SUPFAM" id="SSF53178">
    <property type="entry name" value="Peptidyl-tRNA hydrolase-like"/>
    <property type="match status" value="1"/>
</dbReference>
<dbReference type="Pfam" id="PF01195">
    <property type="entry name" value="Pept_tRNA_hydro"/>
    <property type="match status" value="1"/>
</dbReference>
<dbReference type="Gene3D" id="3.40.50.1470">
    <property type="entry name" value="Peptidyl-tRNA hydrolase"/>
    <property type="match status" value="1"/>
</dbReference>
<name>A0A3N4IM31_ASCIM</name>
<dbReference type="PANTHER" id="PTHR17224:SF1">
    <property type="entry name" value="PEPTIDYL-TRNA HYDROLASE"/>
    <property type="match status" value="1"/>
</dbReference>
<dbReference type="OrthoDB" id="1711136at2759"/>
<dbReference type="EC" id="3.1.1.29" evidence="1"/>
<evidence type="ECO:0000256" key="5">
    <source>
        <dbReference type="ARBA" id="ARBA00038063"/>
    </source>
</evidence>